<dbReference type="OrthoDB" id="19530at2759"/>
<sequence length="713" mass="77357">MPSSTLTRYGFRNIRYGGGIYIDFDQYGQFIMSETCLFNNCQSRTGGGCYIYCYELRNIISISGQTEFNNCSSSYDGGGMYIDTFDQAGIDLQNIIFKDCSATNGGGLFIQTYVITNPITYQISISNSSFDQCEALNKGGGIYAYMITGAKLVIDGLCNFNQCTCSQPGNGGGIYLYQGTSSLTSITNSSFIDCKTISNSSDQRYGWGGAIFFETSVTAQNLNEQNFLMRDLVFIGCEAVNSIGNNLHIQSIDTSATGQAIKNGNLLTVIDQSNPPNIISNLYTSPSYAYDYMGINQYIETSNPGATDLDLHNPLFEQFFISYVPNPTYIDSINGKDIKFCGGQSSMCKTIKYAIDRNPTPFSEIPPSDINYSIIMTSNTASDTNIQITSSTLLNGNIIIQSEGYSSEVEDNYSKNSIQTSSFSTSLFTITEIGHLSLLGLHFDNLNPSSTNALISITSSDNAQQANITIIDCEFNQDSSSYLSSSLSHSIISINGGQMNGTAINSEIKQGCLFQIQDSKFIQCRGSSYGGAIYLNINNEGYATILNSSFDQCEAQYGGGIFVHVYTDGMLTIDEQCNFTQCKAIYEGGSVYCYIFGFNSQLTFEDGVKFEDCISAQGGGIYFSIDGGGQINIINQCLLAEGKSTQGSGGGIYSQLFGGSINIEDTTFDRCTCTQPGNGGGIALYQGYSSIISITNSLFINCETISNSSDQKY</sequence>
<reference evidence="1 2" key="1">
    <citation type="submission" date="2019-03" db="EMBL/GenBank/DDBJ databases">
        <title>Single cell metagenomics reveals metabolic interactions within the superorganism composed of flagellate Streblomastix strix and complex community of Bacteroidetes bacteria on its surface.</title>
        <authorList>
            <person name="Treitli S.C."/>
            <person name="Kolisko M."/>
            <person name="Husnik F."/>
            <person name="Keeling P."/>
            <person name="Hampl V."/>
        </authorList>
    </citation>
    <scope>NUCLEOTIDE SEQUENCE [LARGE SCALE GENOMIC DNA]</scope>
    <source>
        <strain evidence="1">ST1C</strain>
    </source>
</reference>
<comment type="caution">
    <text evidence="1">The sequence shown here is derived from an EMBL/GenBank/DDBJ whole genome shotgun (WGS) entry which is preliminary data.</text>
</comment>
<gene>
    <name evidence="1" type="ORF">EZS28_030814</name>
</gene>
<evidence type="ECO:0000313" key="2">
    <source>
        <dbReference type="Proteomes" id="UP000324800"/>
    </source>
</evidence>
<dbReference type="AlphaFoldDB" id="A0A5J4UU24"/>
<name>A0A5J4UU24_9EUKA</name>
<proteinExistence type="predicted"/>
<protein>
    <recommendedName>
        <fullName evidence="3">Right handed beta helix domain-containing protein</fullName>
    </recommendedName>
</protein>
<accession>A0A5J4UU24</accession>
<feature type="non-terminal residue" evidence="1">
    <location>
        <position position="713"/>
    </location>
</feature>
<dbReference type="Proteomes" id="UP000324800">
    <property type="component" value="Unassembled WGS sequence"/>
</dbReference>
<organism evidence="1 2">
    <name type="scientific">Streblomastix strix</name>
    <dbReference type="NCBI Taxonomy" id="222440"/>
    <lineage>
        <taxon>Eukaryota</taxon>
        <taxon>Metamonada</taxon>
        <taxon>Preaxostyla</taxon>
        <taxon>Oxymonadida</taxon>
        <taxon>Streblomastigidae</taxon>
        <taxon>Streblomastix</taxon>
    </lineage>
</organism>
<evidence type="ECO:0008006" key="3">
    <source>
        <dbReference type="Google" id="ProtNLM"/>
    </source>
</evidence>
<dbReference type="InterPro" id="IPR011050">
    <property type="entry name" value="Pectin_lyase_fold/virulence"/>
</dbReference>
<dbReference type="SUPFAM" id="SSF51126">
    <property type="entry name" value="Pectin lyase-like"/>
    <property type="match status" value="1"/>
</dbReference>
<dbReference type="EMBL" id="SNRW01012558">
    <property type="protein sequence ID" value="KAA6373660.1"/>
    <property type="molecule type" value="Genomic_DNA"/>
</dbReference>
<evidence type="ECO:0000313" key="1">
    <source>
        <dbReference type="EMBL" id="KAA6373660.1"/>
    </source>
</evidence>